<dbReference type="Pfam" id="PF13862">
    <property type="entry name" value="BCCIP"/>
    <property type="match status" value="1"/>
</dbReference>
<sequence length="340" mass="37594">MPPKPSKKTAKKAEPVEEEMEVDEEVVESAEDEEVDDEEDVSSESEDEIMPEADDAMEKMNFDFEAVPLNSNDVDSLVNLLTQIFLRANIDCEAIAKAMIAMSPLGCVYKAAEDNVDEDSEAVVYGVLSAVELGGVEQYQVDIANAILNRARKNTTKEIVKSFEEIFSPIGDKKKNYFLVNERMLHFPAQIAAPAFASLKDDLSEEGYLNNLNKIILISKLRVADAPASTATAPAVPSAPLAPGQKKKKIGKAEKKRLAAAAIAEAEVLFDNPEEELLFKNGGTISPTYFQYNVEGDVERDSKFHRVVKDGVTYRPYRRVTILTKDDFLGYVELLQNAGF</sequence>
<dbReference type="Proteomes" id="UP000492821">
    <property type="component" value="Unassembled WGS sequence"/>
</dbReference>
<dbReference type="PANTHER" id="PTHR13261">
    <property type="entry name" value="BRCA2 AND CDKN1A INTERACTING PROTEIN"/>
    <property type="match status" value="1"/>
</dbReference>
<feature type="compositionally biased region" description="Acidic residues" evidence="2">
    <location>
        <begin position="16"/>
        <end position="48"/>
    </location>
</feature>
<evidence type="ECO:0000313" key="4">
    <source>
        <dbReference type="WBParaSite" id="Pan_g14905.t1"/>
    </source>
</evidence>
<dbReference type="InterPro" id="IPR025602">
    <property type="entry name" value="BCP1_family"/>
</dbReference>
<name>A0A7E4V012_PANRE</name>
<comment type="similarity">
    <text evidence="1">Belongs to the BCP1 family.</text>
</comment>
<dbReference type="WBParaSite" id="Pan_g14905.t1">
    <property type="protein sequence ID" value="Pan_g14905.t1"/>
    <property type="gene ID" value="Pan_g14905"/>
</dbReference>
<reference evidence="3" key="1">
    <citation type="journal article" date="2013" name="Genetics">
        <title>The draft genome and transcriptome of Panagrellus redivivus are shaped by the harsh demands of a free-living lifestyle.</title>
        <authorList>
            <person name="Srinivasan J."/>
            <person name="Dillman A.R."/>
            <person name="Macchietto M.G."/>
            <person name="Heikkinen L."/>
            <person name="Lakso M."/>
            <person name="Fracchia K.M."/>
            <person name="Antoshechkin I."/>
            <person name="Mortazavi A."/>
            <person name="Wong G."/>
            <person name="Sternberg P.W."/>
        </authorList>
    </citation>
    <scope>NUCLEOTIDE SEQUENCE [LARGE SCALE GENOMIC DNA]</scope>
    <source>
        <strain evidence="3">MT8872</strain>
    </source>
</reference>
<proteinExistence type="inferred from homology"/>
<evidence type="ECO:0000313" key="3">
    <source>
        <dbReference type="Proteomes" id="UP000492821"/>
    </source>
</evidence>
<keyword evidence="3" id="KW-1185">Reference proteome</keyword>
<evidence type="ECO:0000256" key="1">
    <source>
        <dbReference type="ARBA" id="ARBA00006781"/>
    </source>
</evidence>
<dbReference type="AlphaFoldDB" id="A0A7E4V012"/>
<dbReference type="GO" id="GO:0005634">
    <property type="term" value="C:nucleus"/>
    <property type="evidence" value="ECO:0007669"/>
    <property type="project" value="TreeGrafter"/>
</dbReference>
<reference evidence="4" key="2">
    <citation type="submission" date="2020-10" db="UniProtKB">
        <authorList>
            <consortium name="WormBaseParasite"/>
        </authorList>
    </citation>
    <scope>IDENTIFICATION</scope>
</reference>
<feature type="region of interest" description="Disordered" evidence="2">
    <location>
        <begin position="1"/>
        <end position="48"/>
    </location>
</feature>
<organism evidence="3 4">
    <name type="scientific">Panagrellus redivivus</name>
    <name type="common">Microworm</name>
    <dbReference type="NCBI Taxonomy" id="6233"/>
    <lineage>
        <taxon>Eukaryota</taxon>
        <taxon>Metazoa</taxon>
        <taxon>Ecdysozoa</taxon>
        <taxon>Nematoda</taxon>
        <taxon>Chromadorea</taxon>
        <taxon>Rhabditida</taxon>
        <taxon>Tylenchina</taxon>
        <taxon>Panagrolaimomorpha</taxon>
        <taxon>Panagrolaimoidea</taxon>
        <taxon>Panagrolaimidae</taxon>
        <taxon>Panagrellus</taxon>
    </lineage>
</organism>
<feature type="compositionally biased region" description="Basic residues" evidence="2">
    <location>
        <begin position="1"/>
        <end position="10"/>
    </location>
</feature>
<accession>A0A7E4V012</accession>
<dbReference type="PANTHER" id="PTHR13261:SF0">
    <property type="entry name" value="BRCA2 AND CDKN1A-INTERACTING PROTEIN"/>
    <property type="match status" value="1"/>
</dbReference>
<evidence type="ECO:0000256" key="2">
    <source>
        <dbReference type="SAM" id="MobiDB-lite"/>
    </source>
</evidence>
<protein>
    <submittedName>
        <fullName evidence="4">Protein BCCIP homolog</fullName>
    </submittedName>
</protein>